<dbReference type="EMBL" id="BMAY01000005">
    <property type="protein sequence ID" value="GFZ27044.1"/>
    <property type="molecule type" value="Genomic_DNA"/>
</dbReference>
<dbReference type="GO" id="GO:0008270">
    <property type="term" value="F:zinc ion binding"/>
    <property type="evidence" value="ECO:0007669"/>
    <property type="project" value="InterPro"/>
</dbReference>
<proteinExistence type="predicted"/>
<dbReference type="PANTHER" id="PTHR42994:SF1">
    <property type="entry name" value="PEPTIDASE T"/>
    <property type="match status" value="1"/>
</dbReference>
<name>A0A916VJ46_9LACO</name>
<feature type="binding site" evidence="4">
    <location>
        <position position="200"/>
    </location>
    <ligand>
        <name>Zn(2+)</name>
        <dbReference type="ChEBI" id="CHEBI:29105"/>
        <label>1</label>
    </ligand>
</feature>
<evidence type="ECO:0000313" key="6">
    <source>
        <dbReference type="EMBL" id="GFZ27044.1"/>
    </source>
</evidence>
<dbReference type="GO" id="GO:0045148">
    <property type="term" value="F:tripeptide aminopeptidase activity"/>
    <property type="evidence" value="ECO:0007669"/>
    <property type="project" value="UniProtKB-UniRule"/>
</dbReference>
<feature type="binding site" evidence="4">
    <location>
        <position position="81"/>
    </location>
    <ligand>
        <name>Zn(2+)</name>
        <dbReference type="ChEBI" id="CHEBI:29105"/>
        <label>1</label>
    </ligand>
</feature>
<dbReference type="CDD" id="cd03892">
    <property type="entry name" value="M20_peptT"/>
    <property type="match status" value="1"/>
</dbReference>
<protein>
    <recommendedName>
        <fullName evidence="2">Peptidase T</fullName>
        <ecNumber evidence="2">3.4.11.4</ecNumber>
    </recommendedName>
</protein>
<dbReference type="NCBIfam" id="NF009920">
    <property type="entry name" value="PRK13381.1"/>
    <property type="match status" value="1"/>
</dbReference>
<keyword evidence="4" id="KW-0479">Metal-binding</keyword>
<dbReference type="PIRSF" id="PIRSF037215">
    <property type="entry name" value="Peptidase_M20B"/>
    <property type="match status" value="1"/>
</dbReference>
<gene>
    <name evidence="6" type="primary">pepT_2</name>
    <name evidence="6" type="ORF">LCB40_09240</name>
</gene>
<feature type="domain" description="Peptidase M20 dimerisation" evidence="5">
    <location>
        <begin position="210"/>
        <end position="308"/>
    </location>
</feature>
<dbReference type="EC" id="3.4.11.4" evidence="2"/>
<dbReference type="AlphaFoldDB" id="A0A916VJ46"/>
<dbReference type="Gene3D" id="3.40.630.10">
    <property type="entry name" value="Zn peptidases"/>
    <property type="match status" value="1"/>
</dbReference>
<feature type="binding site" evidence="4">
    <location>
        <position position="382"/>
    </location>
    <ligand>
        <name>Zn(2+)</name>
        <dbReference type="ChEBI" id="CHEBI:29105"/>
        <label>2</label>
    </ligand>
</feature>
<sequence>MEYPTLLPRFLKYVKINSRSDEHADRFPSTEREVAFQKVVMQDLIDLGLSDVHYNEKAGVVIAEIPATVDYDVPVMGFLAHCDTADFNSENIKPQIVENYDGESKIQLGKTEFYLDPAVFPHLKNYKGQTIISASGDTLLGGDDKCGVSELVTLAEYLLAHPEIKHGRIRLGFTPDEEIGTGAEHFDVADFGAEFAYTVDGEAPGKLDWGTFSAAQFALDIQGVNVHPAVAKGQMINAIQVGIDFQNALPQAEVPEQTEGDQGFYHLMNFEGTVDSAHLDYIIRDFKRDGLERRKNLVKSIVDQMNEKFGTERLKLKMWDQYYNMADELEKHMDVVDLAREAYRENGLTLNEDPVRGGTDGSQLTYMGLPCPNLFAGEENMHGRYEYTVLESMWKAVDVMLSMVQNHAKHHAVKQN</sequence>
<dbReference type="Proteomes" id="UP000677218">
    <property type="component" value="Unassembled WGS sequence"/>
</dbReference>
<dbReference type="SUPFAM" id="SSF53187">
    <property type="entry name" value="Zn-dependent exopeptidases"/>
    <property type="match status" value="1"/>
</dbReference>
<dbReference type="Pfam" id="PF07687">
    <property type="entry name" value="M20_dimer"/>
    <property type="match status" value="1"/>
</dbReference>
<feature type="binding site" evidence="4">
    <location>
        <position position="178"/>
    </location>
    <ligand>
        <name>Zn(2+)</name>
        <dbReference type="ChEBI" id="CHEBI:29105"/>
        <label>2</label>
    </ligand>
</feature>
<dbReference type="Pfam" id="PF01546">
    <property type="entry name" value="Peptidase_M20"/>
    <property type="match status" value="1"/>
</dbReference>
<dbReference type="GO" id="GO:0006508">
    <property type="term" value="P:proteolysis"/>
    <property type="evidence" value="ECO:0007669"/>
    <property type="project" value="UniProtKB-UniRule"/>
</dbReference>
<reference evidence="6" key="1">
    <citation type="submission" date="2020-08" db="EMBL/GenBank/DDBJ databases">
        <title>Taxonomic study for Lactobacillus species isolated from hardwood bark.</title>
        <authorList>
            <person name="Tohno M."/>
            <person name="Tanizawa Y."/>
        </authorList>
    </citation>
    <scope>NUCLEOTIDE SEQUENCE</scope>
    <source>
        <strain evidence="6">B40</strain>
    </source>
</reference>
<dbReference type="InterPro" id="IPR036264">
    <property type="entry name" value="Bact_exopeptidase_dim_dom"/>
</dbReference>
<keyword evidence="1 4" id="KW-0862">Zinc</keyword>
<dbReference type="SUPFAM" id="SSF55031">
    <property type="entry name" value="Bacterial exopeptidase dimerisation domain"/>
    <property type="match status" value="1"/>
</dbReference>
<dbReference type="Gene3D" id="3.30.70.360">
    <property type="match status" value="1"/>
</dbReference>
<dbReference type="InterPro" id="IPR011650">
    <property type="entry name" value="Peptidase_M20_dimer"/>
</dbReference>
<organism evidence="6 7">
    <name type="scientific">Lactobacillus corticis</name>
    <dbReference type="NCBI Taxonomy" id="2201249"/>
    <lineage>
        <taxon>Bacteria</taxon>
        <taxon>Bacillati</taxon>
        <taxon>Bacillota</taxon>
        <taxon>Bacilli</taxon>
        <taxon>Lactobacillales</taxon>
        <taxon>Lactobacillaceae</taxon>
        <taxon>Lactobacillus</taxon>
    </lineage>
</organism>
<dbReference type="GO" id="GO:0006518">
    <property type="term" value="P:peptide metabolic process"/>
    <property type="evidence" value="ECO:0007669"/>
    <property type="project" value="InterPro"/>
</dbReference>
<comment type="cofactor">
    <cofactor evidence="4">
        <name>Zn(2+)</name>
        <dbReference type="ChEBI" id="CHEBI:29105"/>
    </cofactor>
    <text evidence="4">Binds 2 Zn(2+) ions per subunit.</text>
</comment>
<dbReference type="PANTHER" id="PTHR42994">
    <property type="entry name" value="PEPTIDASE T"/>
    <property type="match status" value="1"/>
</dbReference>
<dbReference type="NCBIfam" id="NF003976">
    <property type="entry name" value="PRK05469.1"/>
    <property type="match status" value="1"/>
</dbReference>
<evidence type="ECO:0000256" key="1">
    <source>
        <dbReference type="ARBA" id="ARBA00022833"/>
    </source>
</evidence>
<evidence type="ECO:0000259" key="5">
    <source>
        <dbReference type="Pfam" id="PF07687"/>
    </source>
</evidence>
<keyword evidence="7" id="KW-1185">Reference proteome</keyword>
<dbReference type="GO" id="GO:0005829">
    <property type="term" value="C:cytosol"/>
    <property type="evidence" value="ECO:0007669"/>
    <property type="project" value="TreeGrafter"/>
</dbReference>
<evidence type="ECO:0000256" key="2">
    <source>
        <dbReference type="NCBIfam" id="TIGR01882"/>
    </source>
</evidence>
<dbReference type="RefSeq" id="WP_212780738.1">
    <property type="nucleotide sequence ID" value="NZ_BMAY01000005.1"/>
</dbReference>
<evidence type="ECO:0000256" key="4">
    <source>
        <dbReference type="PIRSR" id="PIRSR037215-2"/>
    </source>
</evidence>
<feature type="binding site" evidence="4">
    <location>
        <position position="143"/>
    </location>
    <ligand>
        <name>Zn(2+)</name>
        <dbReference type="ChEBI" id="CHEBI:29105"/>
        <label>2</label>
    </ligand>
</feature>
<evidence type="ECO:0000313" key="7">
    <source>
        <dbReference type="Proteomes" id="UP000677218"/>
    </source>
</evidence>
<dbReference type="InterPro" id="IPR010161">
    <property type="entry name" value="Peptidase_M20B"/>
</dbReference>
<comment type="caution">
    <text evidence="6">The sequence shown here is derived from an EMBL/GenBank/DDBJ whole genome shotgun (WGS) entry which is preliminary data.</text>
</comment>
<evidence type="ECO:0000256" key="3">
    <source>
        <dbReference type="PIRSR" id="PIRSR037215-1"/>
    </source>
</evidence>
<feature type="active site" evidence="3">
    <location>
        <position position="83"/>
    </location>
</feature>
<accession>A0A916VJ46</accession>
<feature type="active site" description="Proton acceptor" evidence="3">
    <location>
        <position position="177"/>
    </location>
</feature>
<feature type="binding site" evidence="4">
    <location>
        <position position="143"/>
    </location>
    <ligand>
        <name>Zn(2+)</name>
        <dbReference type="ChEBI" id="CHEBI:29105"/>
        <label>1</label>
    </ligand>
</feature>
<dbReference type="NCBIfam" id="TIGR01882">
    <property type="entry name" value="peptidase-T"/>
    <property type="match status" value="1"/>
</dbReference>
<dbReference type="InterPro" id="IPR002933">
    <property type="entry name" value="Peptidase_M20"/>
</dbReference>